<dbReference type="AlphaFoldDB" id="A0AA87ZQW3"/>
<gene>
    <name evidence="2" type="ORF">TIFTF001_007754</name>
</gene>
<name>A0AA87ZQW3_FICCA</name>
<evidence type="ECO:0000313" key="2">
    <source>
        <dbReference type="EMBL" id="GMN38527.1"/>
    </source>
</evidence>
<protein>
    <submittedName>
        <fullName evidence="2">Uncharacterized protein</fullName>
    </submittedName>
</protein>
<feature type="region of interest" description="Disordered" evidence="1">
    <location>
        <begin position="116"/>
        <end position="135"/>
    </location>
</feature>
<dbReference type="Proteomes" id="UP001187192">
    <property type="component" value="Unassembled WGS sequence"/>
</dbReference>
<reference evidence="2" key="1">
    <citation type="submission" date="2023-07" db="EMBL/GenBank/DDBJ databases">
        <title>draft genome sequence of fig (Ficus carica).</title>
        <authorList>
            <person name="Takahashi T."/>
            <person name="Nishimura K."/>
        </authorList>
    </citation>
    <scope>NUCLEOTIDE SEQUENCE</scope>
</reference>
<sequence>MLLKVVVGAAASDANPYITASYEDSSEVVEEVDSFWAEESVKAAVRCRHLWGTAYAVAPVVTGGREQRCSPSEGKGVCQFSRSGTDLSLGDSGQRPSTNTDLRRWLPQQARAVNRTYRQPPHRRPGRELGSPFPVMVPKSRSSLVAIRPSLISPLPTAAHPFVAACLPSSVVNLSHKPGSPPPPS</sequence>
<keyword evidence="3" id="KW-1185">Reference proteome</keyword>
<proteinExistence type="predicted"/>
<evidence type="ECO:0000313" key="3">
    <source>
        <dbReference type="Proteomes" id="UP001187192"/>
    </source>
</evidence>
<organism evidence="2 3">
    <name type="scientific">Ficus carica</name>
    <name type="common">Common fig</name>
    <dbReference type="NCBI Taxonomy" id="3494"/>
    <lineage>
        <taxon>Eukaryota</taxon>
        <taxon>Viridiplantae</taxon>
        <taxon>Streptophyta</taxon>
        <taxon>Embryophyta</taxon>
        <taxon>Tracheophyta</taxon>
        <taxon>Spermatophyta</taxon>
        <taxon>Magnoliopsida</taxon>
        <taxon>eudicotyledons</taxon>
        <taxon>Gunneridae</taxon>
        <taxon>Pentapetalae</taxon>
        <taxon>rosids</taxon>
        <taxon>fabids</taxon>
        <taxon>Rosales</taxon>
        <taxon>Moraceae</taxon>
        <taxon>Ficeae</taxon>
        <taxon>Ficus</taxon>
    </lineage>
</organism>
<comment type="caution">
    <text evidence="2">The sequence shown here is derived from an EMBL/GenBank/DDBJ whole genome shotgun (WGS) entry which is preliminary data.</text>
</comment>
<dbReference type="EMBL" id="BTGU01000008">
    <property type="protein sequence ID" value="GMN38527.1"/>
    <property type="molecule type" value="Genomic_DNA"/>
</dbReference>
<accession>A0AA87ZQW3</accession>
<evidence type="ECO:0000256" key="1">
    <source>
        <dbReference type="SAM" id="MobiDB-lite"/>
    </source>
</evidence>